<dbReference type="KEGG" id="nsl:BOX37_11810"/>
<reference evidence="10" key="1">
    <citation type="submission" date="2016-11" db="EMBL/GenBank/DDBJ databases">
        <authorList>
            <person name="Jaros S."/>
            <person name="Januszkiewicz K."/>
            <person name="Wedrychowicz H."/>
        </authorList>
    </citation>
    <scope>NUCLEOTIDE SEQUENCE [LARGE SCALE GENOMIC DNA]</scope>
    <source>
        <strain evidence="10">Y48</strain>
    </source>
</reference>
<evidence type="ECO:0000256" key="5">
    <source>
        <dbReference type="ARBA" id="ARBA00022692"/>
    </source>
</evidence>
<evidence type="ECO:0000313" key="10">
    <source>
        <dbReference type="EMBL" id="APE34529.1"/>
    </source>
</evidence>
<accession>A0A1J0VR85</accession>
<dbReference type="AlphaFoldDB" id="A0A1J0VR85"/>
<sequence>MSSSRAAVSTEHGSSPPETDGAGLGLLARGGAVLLIAAIVLFGVCVASLAIGAKSIPMGEVLAALFGQGDASVRVIIGDWRLSRTVVGLVCGVCLGAAGVVIGALTRNPIADPGLLGVNAGAALGVVIGLTITGGMGVTGYTWFAFAGAGSAAVIVYLLSMIGQATASPLRLALSGVALAAVLSGVTQLLVFIDESVLDSFRFWRIGSLAARDLADVIPLLPYVLGAALLALALCRALNALSLGDRTAAGLGVNLGRVRLLGFVVVTILCGAATALAGPIAFVGLLVYHIAQYLVGSDHRVLVPLSMLLAPSLLLGADVLGRLIGGGEPVPVGVMTAFVGSPALIALIVWSRRMGAGS</sequence>
<feature type="region of interest" description="Disordered" evidence="8">
    <location>
        <begin position="1"/>
        <end position="20"/>
    </location>
</feature>
<dbReference type="PANTHER" id="PTHR30472">
    <property type="entry name" value="FERRIC ENTEROBACTIN TRANSPORT SYSTEM PERMEASE PROTEIN"/>
    <property type="match status" value="1"/>
</dbReference>
<gene>
    <name evidence="10" type="ORF">BOX37_11810</name>
</gene>
<dbReference type="SUPFAM" id="SSF81345">
    <property type="entry name" value="ABC transporter involved in vitamin B12 uptake, BtuC"/>
    <property type="match status" value="1"/>
</dbReference>
<feature type="transmembrane region" description="Helical" evidence="9">
    <location>
        <begin position="260"/>
        <end position="289"/>
    </location>
</feature>
<comment type="subcellular location">
    <subcellularLocation>
        <location evidence="1">Cell membrane</location>
        <topology evidence="1">Multi-pass membrane protein</topology>
    </subcellularLocation>
</comment>
<feature type="transmembrane region" description="Helical" evidence="9">
    <location>
        <begin position="332"/>
        <end position="350"/>
    </location>
</feature>
<feature type="transmembrane region" description="Helical" evidence="9">
    <location>
        <begin position="172"/>
        <end position="193"/>
    </location>
</feature>
<feature type="transmembrane region" description="Helical" evidence="9">
    <location>
        <begin position="141"/>
        <end position="160"/>
    </location>
</feature>
<proteinExistence type="inferred from homology"/>
<evidence type="ECO:0000256" key="1">
    <source>
        <dbReference type="ARBA" id="ARBA00004651"/>
    </source>
</evidence>
<protein>
    <submittedName>
        <fullName evidence="10">Iron ABC transporter permease</fullName>
    </submittedName>
</protein>
<dbReference type="PANTHER" id="PTHR30472:SF1">
    <property type="entry name" value="FE(3+) DICITRATE TRANSPORT SYSTEM PERMEASE PROTEIN FECC-RELATED"/>
    <property type="match status" value="1"/>
</dbReference>
<name>A0A1J0VR85_9NOCA</name>
<dbReference type="GO" id="GO:0033214">
    <property type="term" value="P:siderophore-iron import into cell"/>
    <property type="evidence" value="ECO:0007669"/>
    <property type="project" value="TreeGrafter"/>
</dbReference>
<dbReference type="InterPro" id="IPR037294">
    <property type="entry name" value="ABC_BtuC-like"/>
</dbReference>
<evidence type="ECO:0000256" key="2">
    <source>
        <dbReference type="ARBA" id="ARBA00007935"/>
    </source>
</evidence>
<dbReference type="GO" id="GO:0005886">
    <property type="term" value="C:plasma membrane"/>
    <property type="evidence" value="ECO:0007669"/>
    <property type="project" value="UniProtKB-SubCell"/>
</dbReference>
<evidence type="ECO:0000313" key="11">
    <source>
        <dbReference type="Proteomes" id="UP000183810"/>
    </source>
</evidence>
<feature type="compositionally biased region" description="Polar residues" evidence="8">
    <location>
        <begin position="1"/>
        <end position="17"/>
    </location>
</feature>
<evidence type="ECO:0000256" key="3">
    <source>
        <dbReference type="ARBA" id="ARBA00022448"/>
    </source>
</evidence>
<dbReference type="GO" id="GO:0022857">
    <property type="term" value="F:transmembrane transporter activity"/>
    <property type="evidence" value="ECO:0007669"/>
    <property type="project" value="InterPro"/>
</dbReference>
<evidence type="ECO:0000256" key="6">
    <source>
        <dbReference type="ARBA" id="ARBA00022989"/>
    </source>
</evidence>
<evidence type="ECO:0000256" key="7">
    <source>
        <dbReference type="ARBA" id="ARBA00023136"/>
    </source>
</evidence>
<keyword evidence="3" id="KW-0813">Transport</keyword>
<keyword evidence="7 9" id="KW-0472">Membrane</keyword>
<evidence type="ECO:0000256" key="4">
    <source>
        <dbReference type="ARBA" id="ARBA00022475"/>
    </source>
</evidence>
<evidence type="ECO:0000256" key="9">
    <source>
        <dbReference type="SAM" id="Phobius"/>
    </source>
</evidence>
<dbReference type="CDD" id="cd06550">
    <property type="entry name" value="TM_ABC_iron-siderophores_like"/>
    <property type="match status" value="1"/>
</dbReference>
<keyword evidence="4" id="KW-1003">Cell membrane</keyword>
<comment type="similarity">
    <text evidence="2">Belongs to the binding-protein-dependent transport system permease family. FecCD subfamily.</text>
</comment>
<feature type="transmembrane region" description="Helical" evidence="9">
    <location>
        <begin position="32"/>
        <end position="53"/>
    </location>
</feature>
<feature type="transmembrane region" description="Helical" evidence="9">
    <location>
        <begin position="86"/>
        <end position="105"/>
    </location>
</feature>
<dbReference type="RefSeq" id="WP_071927708.1">
    <property type="nucleotide sequence ID" value="NZ_CP018082.1"/>
</dbReference>
<dbReference type="Pfam" id="PF01032">
    <property type="entry name" value="FecCD"/>
    <property type="match status" value="1"/>
</dbReference>
<dbReference type="FunFam" id="1.10.3470.10:FF:000001">
    <property type="entry name" value="Vitamin B12 ABC transporter permease BtuC"/>
    <property type="match status" value="1"/>
</dbReference>
<feature type="transmembrane region" description="Helical" evidence="9">
    <location>
        <begin position="117"/>
        <end position="135"/>
    </location>
</feature>
<dbReference type="InterPro" id="IPR000522">
    <property type="entry name" value="ABC_transptr_permease_BtuC"/>
</dbReference>
<dbReference type="Gene3D" id="1.10.3470.10">
    <property type="entry name" value="ABC transporter involved in vitamin B12 uptake, BtuC"/>
    <property type="match status" value="1"/>
</dbReference>
<keyword evidence="5 9" id="KW-0812">Transmembrane</keyword>
<feature type="transmembrane region" description="Helical" evidence="9">
    <location>
        <begin position="220"/>
        <end position="239"/>
    </location>
</feature>
<evidence type="ECO:0000256" key="8">
    <source>
        <dbReference type="SAM" id="MobiDB-lite"/>
    </source>
</evidence>
<keyword evidence="11" id="KW-1185">Reference proteome</keyword>
<dbReference type="EMBL" id="CP018082">
    <property type="protein sequence ID" value="APE34529.1"/>
    <property type="molecule type" value="Genomic_DNA"/>
</dbReference>
<organism evidence="10 11">
    <name type="scientific">Nocardia mangyaensis</name>
    <dbReference type="NCBI Taxonomy" id="2213200"/>
    <lineage>
        <taxon>Bacteria</taxon>
        <taxon>Bacillati</taxon>
        <taxon>Actinomycetota</taxon>
        <taxon>Actinomycetes</taxon>
        <taxon>Mycobacteriales</taxon>
        <taxon>Nocardiaceae</taxon>
        <taxon>Nocardia</taxon>
    </lineage>
</organism>
<keyword evidence="6 9" id="KW-1133">Transmembrane helix</keyword>
<dbReference type="Proteomes" id="UP000183810">
    <property type="component" value="Chromosome"/>
</dbReference>